<protein>
    <submittedName>
        <fullName evidence="2">RNA polymerase ECF-type sigma factor</fullName>
    </submittedName>
</protein>
<dbReference type="PANTHER" id="PTHR47756:SF2">
    <property type="entry name" value="BLL6612 PROTEIN"/>
    <property type="match status" value="1"/>
</dbReference>
<dbReference type="Pfam" id="PF20239">
    <property type="entry name" value="DUF6596"/>
    <property type="match status" value="1"/>
</dbReference>
<evidence type="ECO:0000313" key="2">
    <source>
        <dbReference type="EMBL" id="CAA9284395.1"/>
    </source>
</evidence>
<dbReference type="EMBL" id="CADCTH010000494">
    <property type="protein sequence ID" value="CAA9284395.1"/>
    <property type="molecule type" value="Genomic_DNA"/>
</dbReference>
<proteinExistence type="predicted"/>
<feature type="domain" description="DUF6596" evidence="1">
    <location>
        <begin position="1"/>
        <end position="62"/>
    </location>
</feature>
<accession>A0A6J4JPW4</accession>
<dbReference type="AlphaFoldDB" id="A0A6J4JPW4"/>
<reference evidence="2" key="1">
    <citation type="submission" date="2020-02" db="EMBL/GenBank/DDBJ databases">
        <authorList>
            <person name="Meier V. D."/>
        </authorList>
    </citation>
    <scope>NUCLEOTIDE SEQUENCE</scope>
    <source>
        <strain evidence="2">AVDCRST_MAG54</strain>
    </source>
</reference>
<sequence>MLARLVPDEPEVHSLVALLELTAARFPARTGPDGEPVLLEDQDRRRWDRSAVGRGRAALARAGQAGRGLGYYGLQAAIAECHAVAPSVEATDWGRIVLLYEALGRLAPSPVVDLNRAVAVSMAQGPAAALPIVDELAGTDALAGSHLLPSVRGELLARLGRADEAREEFALAVARCGNERERGLLERKIDALAR</sequence>
<name>A0A6J4JPW4_9PSEU</name>
<organism evidence="2">
    <name type="scientific">uncultured Actinomycetospora sp</name>
    <dbReference type="NCBI Taxonomy" id="1135996"/>
    <lineage>
        <taxon>Bacteria</taxon>
        <taxon>Bacillati</taxon>
        <taxon>Actinomycetota</taxon>
        <taxon>Actinomycetes</taxon>
        <taxon>Pseudonocardiales</taxon>
        <taxon>Pseudonocardiaceae</taxon>
        <taxon>Actinomycetospora</taxon>
        <taxon>environmental samples</taxon>
    </lineage>
</organism>
<gene>
    <name evidence="2" type="ORF">AVDCRST_MAG54-3897</name>
</gene>
<dbReference type="PANTHER" id="PTHR47756">
    <property type="entry name" value="BLL6612 PROTEIN-RELATED"/>
    <property type="match status" value="1"/>
</dbReference>
<dbReference type="InterPro" id="IPR046531">
    <property type="entry name" value="DUF6596"/>
</dbReference>
<evidence type="ECO:0000259" key="1">
    <source>
        <dbReference type="Pfam" id="PF20239"/>
    </source>
</evidence>